<dbReference type="GO" id="GO:0016342">
    <property type="term" value="C:catenin complex"/>
    <property type="evidence" value="ECO:0007669"/>
    <property type="project" value="TreeGrafter"/>
</dbReference>
<feature type="transmembrane region" description="Helical" evidence="9">
    <location>
        <begin position="834"/>
        <end position="859"/>
    </location>
</feature>
<dbReference type="SUPFAM" id="SSF49265">
    <property type="entry name" value="Fibronectin type III"/>
    <property type="match status" value="1"/>
</dbReference>
<dbReference type="CDD" id="cd11304">
    <property type="entry name" value="Cadherin_repeat"/>
    <property type="match status" value="1"/>
</dbReference>
<feature type="transmembrane region" description="Helical" evidence="9">
    <location>
        <begin position="912"/>
        <end position="936"/>
    </location>
</feature>
<evidence type="ECO:0000256" key="10">
    <source>
        <dbReference type="SAM" id="SignalP"/>
    </source>
</evidence>
<dbReference type="PANTHER" id="PTHR24027:SF422">
    <property type="entry name" value="CADHERIN DOMAIN-CONTAINING PROTEIN"/>
    <property type="match status" value="1"/>
</dbReference>
<dbReference type="InterPro" id="IPR039808">
    <property type="entry name" value="Cadherin"/>
</dbReference>
<keyword evidence="2 9" id="KW-0812">Transmembrane</keyword>
<reference evidence="14" key="2">
    <citation type="submission" date="2015-08" db="UniProtKB">
        <authorList>
            <consortium name="WormBaseParasite"/>
        </authorList>
    </citation>
    <scope>IDENTIFICATION</scope>
</reference>
<dbReference type="GO" id="GO:0007043">
    <property type="term" value="P:cell-cell junction assembly"/>
    <property type="evidence" value="ECO:0007669"/>
    <property type="project" value="TreeGrafter"/>
</dbReference>
<keyword evidence="3 10" id="KW-0732">Signal</keyword>
<keyword evidence="7 9" id="KW-0472">Membrane</keyword>
<evidence type="ECO:0000256" key="4">
    <source>
        <dbReference type="ARBA" id="ARBA00022737"/>
    </source>
</evidence>
<dbReference type="InterPro" id="IPR036116">
    <property type="entry name" value="FN3_sf"/>
</dbReference>
<name>A0A0K0FIP3_STRVS</name>
<organism evidence="13 14">
    <name type="scientific">Strongyloides venezuelensis</name>
    <name type="common">Threadworm</name>
    <dbReference type="NCBI Taxonomy" id="75913"/>
    <lineage>
        <taxon>Eukaryota</taxon>
        <taxon>Metazoa</taxon>
        <taxon>Ecdysozoa</taxon>
        <taxon>Nematoda</taxon>
        <taxon>Chromadorea</taxon>
        <taxon>Rhabditida</taxon>
        <taxon>Tylenchina</taxon>
        <taxon>Panagrolaimomorpha</taxon>
        <taxon>Strongyloidoidea</taxon>
        <taxon>Strongyloididae</taxon>
        <taxon>Strongyloides</taxon>
    </lineage>
</organism>
<evidence type="ECO:0000256" key="5">
    <source>
        <dbReference type="ARBA" id="ARBA00022837"/>
    </source>
</evidence>
<dbReference type="Proteomes" id="UP000035680">
    <property type="component" value="Unassembled WGS sequence"/>
</dbReference>
<sequence>MRRMGNFNLIYVYSFVLIKLLLIQNHNVTGNDDIYEVRIHENAEIGTKATINEALEVELHKNKNCYGQFEIDNVNWLLFDSTRMMFIVNGQLPTSTTLLPQGILFLMCASNHMVNLPVTIHVTRINRHQPTFSQKDYEFYVPLSMPIGSNIEQLNVVDHDPIIYNSQISLSIVPSKYRDYFDITKNGTLVIAKSLQNLEIHKSFILQIIAMDYGSPQLFSIAKVKIIPVTVSQPINVRVNYANSIYQIFEWDFPIYGTPTEFEVEVSHKNNTLEKKTVSGTTTRTLFKINLQSHVDYGLQVTAIDNEGESRSRIHKFKIQPSFLQCPGKCGEGGKPMCYHGNYMRLEQYQDTDGLHCLCYHGYTSLQCDVRENCLGEIIDTQYGRMEWPTTYVNETIEIECPYSSDGDKAQRKCQWDDEKRIPKWEEVSENNDGCRKQSSVLIHLGVLANYAQKNGQTISGVEAIQRFLRSILKFPAFDTSKSYFDNQVATHVAHVLDILITRNSSEIKGNVTLLANSLQTYIDQFARKLPVTYKVTSNNNRIEFNTFEWVADKLNQGTNVGRDCYLKIPSSYKNDIIRSICIKNTTYYDKNHQSLTILNVFSDHHTQLPTGHLAVIGIKKPSKDVNYTCAYLNPKTDEWSKSGLYMINYHYSDDDFILCETSHLGIFTLLPENYFYNQIFTITKLLSVLPLITNATIIVCSLTLLFLVCVQRAGDPAFSFLLAFLILIHLLQVAIISIPDYHVLQKYDKIIYIAFQLYLTSTAMLVAFINNTIYIQCSDLNKDIVDIINIPIRIIVIVIASIIFPGILAYVTYETDIYILKDIISINPQFNQFHWIFGVTCLFPIMILIGIATAFGLYSIFQGIYVQEKEKNDCKKETIYSNIILSSLCSFCFILCFYIDFFLFLLRGTNFYGIIYCFFQIALVLSIIFYVKFYFKIESTKLKNLPQCGVAGKTYAMSHDRLLGASSSEQYSPEVDNSSDNTSPPPISYTTTYCYADSINSSTSHKDNNIGTYRPGIDTIDLYPTQSGWKNCKRNGPLVSLV</sequence>
<dbReference type="Pfam" id="PF00028">
    <property type="entry name" value="Cadherin"/>
    <property type="match status" value="1"/>
</dbReference>
<feature type="domain" description="Cadherin" evidence="11">
    <location>
        <begin position="133"/>
        <end position="256"/>
    </location>
</feature>
<evidence type="ECO:0000256" key="3">
    <source>
        <dbReference type="ARBA" id="ARBA00022729"/>
    </source>
</evidence>
<keyword evidence="4" id="KW-0677">Repeat</keyword>
<dbReference type="GO" id="GO:0034332">
    <property type="term" value="P:adherens junction organization"/>
    <property type="evidence" value="ECO:0007669"/>
    <property type="project" value="TreeGrafter"/>
</dbReference>
<feature type="signal peptide" evidence="10">
    <location>
        <begin position="1"/>
        <end position="30"/>
    </location>
</feature>
<dbReference type="GO" id="GO:0016477">
    <property type="term" value="P:cell migration"/>
    <property type="evidence" value="ECO:0007669"/>
    <property type="project" value="TreeGrafter"/>
</dbReference>
<accession>A0A0K0FIP3</accession>
<feature type="transmembrane region" description="Helical" evidence="9">
    <location>
        <begin position="751"/>
        <end position="770"/>
    </location>
</feature>
<keyword evidence="6 9" id="KW-1133">Transmembrane helix</keyword>
<evidence type="ECO:0000313" key="13">
    <source>
        <dbReference type="Proteomes" id="UP000035680"/>
    </source>
</evidence>
<dbReference type="AlphaFoldDB" id="A0A0K0FIP3"/>
<dbReference type="SUPFAM" id="SSF49313">
    <property type="entry name" value="Cadherin-like"/>
    <property type="match status" value="1"/>
</dbReference>
<feature type="domain" description="Fibronectin type-III" evidence="12">
    <location>
        <begin position="233"/>
        <end position="322"/>
    </location>
</feature>
<dbReference type="WBParaSite" id="SVE_0876300.1">
    <property type="protein sequence ID" value="SVE_0876300.1"/>
    <property type="gene ID" value="SVE_0876300"/>
</dbReference>
<feature type="transmembrane region" description="Helical" evidence="9">
    <location>
        <begin position="718"/>
        <end position="739"/>
    </location>
</feature>
<evidence type="ECO:0000256" key="7">
    <source>
        <dbReference type="ARBA" id="ARBA00023136"/>
    </source>
</evidence>
<dbReference type="GO" id="GO:0016339">
    <property type="term" value="P:calcium-dependent cell-cell adhesion via plasma membrane cell adhesion molecules"/>
    <property type="evidence" value="ECO:0007669"/>
    <property type="project" value="TreeGrafter"/>
</dbReference>
<feature type="chain" id="PRO_5005329704" evidence="10">
    <location>
        <begin position="31"/>
        <end position="1043"/>
    </location>
</feature>
<dbReference type="CDD" id="cd00063">
    <property type="entry name" value="FN3"/>
    <property type="match status" value="1"/>
</dbReference>
<dbReference type="InterPro" id="IPR013783">
    <property type="entry name" value="Ig-like_fold"/>
</dbReference>
<dbReference type="GO" id="GO:0007156">
    <property type="term" value="P:homophilic cell adhesion via plasma membrane adhesion molecules"/>
    <property type="evidence" value="ECO:0007669"/>
    <property type="project" value="InterPro"/>
</dbReference>
<protein>
    <submittedName>
        <fullName evidence="14">Fibronectin type-III domain-containing protein</fullName>
    </submittedName>
</protein>
<dbReference type="PANTHER" id="PTHR24027">
    <property type="entry name" value="CADHERIN-23"/>
    <property type="match status" value="1"/>
</dbReference>
<dbReference type="Gene3D" id="2.60.40.60">
    <property type="entry name" value="Cadherins"/>
    <property type="match status" value="1"/>
</dbReference>
<dbReference type="Gene3D" id="2.60.40.10">
    <property type="entry name" value="Immunoglobulins"/>
    <property type="match status" value="1"/>
</dbReference>
<evidence type="ECO:0000313" key="14">
    <source>
        <dbReference type="WBParaSite" id="SVE_0876300.1"/>
    </source>
</evidence>
<dbReference type="InterPro" id="IPR002126">
    <property type="entry name" value="Cadherin-like_dom"/>
</dbReference>
<dbReference type="GO" id="GO:0008013">
    <property type="term" value="F:beta-catenin binding"/>
    <property type="evidence" value="ECO:0007669"/>
    <property type="project" value="TreeGrafter"/>
</dbReference>
<feature type="transmembrane region" description="Helical" evidence="9">
    <location>
        <begin position="686"/>
        <end position="711"/>
    </location>
</feature>
<dbReference type="GO" id="GO:0044331">
    <property type="term" value="P:cell-cell adhesion mediated by cadherin"/>
    <property type="evidence" value="ECO:0007669"/>
    <property type="project" value="TreeGrafter"/>
</dbReference>
<evidence type="ECO:0000256" key="8">
    <source>
        <dbReference type="PROSITE-ProRule" id="PRU00043"/>
    </source>
</evidence>
<dbReference type="PROSITE" id="PS50268">
    <property type="entry name" value="CADHERIN_2"/>
    <property type="match status" value="1"/>
</dbReference>
<keyword evidence="13" id="KW-1185">Reference proteome</keyword>
<keyword evidence="5 8" id="KW-0106">Calcium</keyword>
<evidence type="ECO:0000256" key="6">
    <source>
        <dbReference type="ARBA" id="ARBA00022989"/>
    </source>
</evidence>
<dbReference type="PROSITE" id="PS50853">
    <property type="entry name" value="FN3"/>
    <property type="match status" value="1"/>
</dbReference>
<dbReference type="GO" id="GO:0005912">
    <property type="term" value="C:adherens junction"/>
    <property type="evidence" value="ECO:0007669"/>
    <property type="project" value="TreeGrafter"/>
</dbReference>
<comment type="subcellular location">
    <subcellularLocation>
        <location evidence="1">Membrane</location>
        <topology evidence="1">Single-pass membrane protein</topology>
    </subcellularLocation>
</comment>
<dbReference type="InterPro" id="IPR015919">
    <property type="entry name" value="Cadherin-like_sf"/>
</dbReference>
<evidence type="ECO:0000256" key="1">
    <source>
        <dbReference type="ARBA" id="ARBA00004167"/>
    </source>
</evidence>
<evidence type="ECO:0000259" key="11">
    <source>
        <dbReference type="PROSITE" id="PS50268"/>
    </source>
</evidence>
<dbReference type="GO" id="GO:0000902">
    <property type="term" value="P:cell morphogenesis"/>
    <property type="evidence" value="ECO:0007669"/>
    <property type="project" value="TreeGrafter"/>
</dbReference>
<evidence type="ECO:0000256" key="9">
    <source>
        <dbReference type="SAM" id="Phobius"/>
    </source>
</evidence>
<dbReference type="GO" id="GO:0005509">
    <property type="term" value="F:calcium ion binding"/>
    <property type="evidence" value="ECO:0007669"/>
    <property type="project" value="UniProtKB-UniRule"/>
</dbReference>
<proteinExistence type="predicted"/>
<dbReference type="InterPro" id="IPR003961">
    <property type="entry name" value="FN3_dom"/>
</dbReference>
<evidence type="ECO:0000259" key="12">
    <source>
        <dbReference type="PROSITE" id="PS50853"/>
    </source>
</evidence>
<dbReference type="GO" id="GO:0045296">
    <property type="term" value="F:cadherin binding"/>
    <property type="evidence" value="ECO:0007669"/>
    <property type="project" value="TreeGrafter"/>
</dbReference>
<feature type="transmembrane region" description="Helical" evidence="9">
    <location>
        <begin position="880"/>
        <end position="906"/>
    </location>
</feature>
<reference evidence="13" key="1">
    <citation type="submission" date="2014-07" db="EMBL/GenBank/DDBJ databases">
        <authorList>
            <person name="Martin A.A"/>
            <person name="De Silva N."/>
        </authorList>
    </citation>
    <scope>NUCLEOTIDE SEQUENCE</scope>
</reference>
<evidence type="ECO:0000256" key="2">
    <source>
        <dbReference type="ARBA" id="ARBA00022692"/>
    </source>
</evidence>
<feature type="transmembrane region" description="Helical" evidence="9">
    <location>
        <begin position="791"/>
        <end position="814"/>
    </location>
</feature>